<keyword evidence="4" id="KW-1185">Reference proteome</keyword>
<dbReference type="VEuPathDB" id="TriTrypDB:TM35_000212440"/>
<keyword evidence="2" id="KW-0472">Membrane</keyword>
<comment type="caution">
    <text evidence="3">The sequence shown here is derived from an EMBL/GenBank/DDBJ whole genome shotgun (WGS) entry which is preliminary data.</text>
</comment>
<feature type="transmembrane region" description="Helical" evidence="2">
    <location>
        <begin position="854"/>
        <end position="881"/>
    </location>
</feature>
<organism evidence="3 4">
    <name type="scientific">Trypanosoma theileri</name>
    <dbReference type="NCBI Taxonomy" id="67003"/>
    <lineage>
        <taxon>Eukaryota</taxon>
        <taxon>Discoba</taxon>
        <taxon>Euglenozoa</taxon>
        <taxon>Kinetoplastea</taxon>
        <taxon>Metakinetoplastina</taxon>
        <taxon>Trypanosomatida</taxon>
        <taxon>Trypanosomatidae</taxon>
        <taxon>Trypanosoma</taxon>
    </lineage>
</organism>
<feature type="region of interest" description="Disordered" evidence="1">
    <location>
        <begin position="1214"/>
        <end position="1245"/>
    </location>
</feature>
<feature type="compositionally biased region" description="Basic and acidic residues" evidence="1">
    <location>
        <begin position="1079"/>
        <end position="1088"/>
    </location>
</feature>
<feature type="compositionally biased region" description="Low complexity" evidence="1">
    <location>
        <begin position="1048"/>
        <end position="1058"/>
    </location>
</feature>
<gene>
    <name evidence="3" type="ORF">TM35_000212440</name>
</gene>
<dbReference type="OrthoDB" id="278776at2759"/>
<dbReference type="Proteomes" id="UP000192257">
    <property type="component" value="Unassembled WGS sequence"/>
</dbReference>
<protein>
    <submittedName>
        <fullName evidence="3">Uncharacterized protein</fullName>
    </submittedName>
</protein>
<feature type="compositionally biased region" description="Acidic residues" evidence="1">
    <location>
        <begin position="1027"/>
        <end position="1042"/>
    </location>
</feature>
<evidence type="ECO:0000256" key="1">
    <source>
        <dbReference type="SAM" id="MobiDB-lite"/>
    </source>
</evidence>
<evidence type="ECO:0000313" key="4">
    <source>
        <dbReference type="Proteomes" id="UP000192257"/>
    </source>
</evidence>
<feature type="region of interest" description="Disordered" evidence="1">
    <location>
        <begin position="25"/>
        <end position="44"/>
    </location>
</feature>
<feature type="transmembrane region" description="Helical" evidence="2">
    <location>
        <begin position="695"/>
        <end position="717"/>
    </location>
</feature>
<dbReference type="EMBL" id="NBCO01000021">
    <property type="protein sequence ID" value="ORC87638.1"/>
    <property type="molecule type" value="Genomic_DNA"/>
</dbReference>
<proteinExistence type="predicted"/>
<feature type="compositionally biased region" description="Polar residues" evidence="1">
    <location>
        <begin position="1214"/>
        <end position="1223"/>
    </location>
</feature>
<feature type="region of interest" description="Disordered" evidence="1">
    <location>
        <begin position="1027"/>
        <end position="1160"/>
    </location>
</feature>
<evidence type="ECO:0000256" key="2">
    <source>
        <dbReference type="SAM" id="Phobius"/>
    </source>
</evidence>
<dbReference type="GeneID" id="39986874"/>
<keyword evidence="2" id="KW-0812">Transmembrane</keyword>
<accession>A0A1X0NSX5</accession>
<keyword evidence="2" id="KW-1133">Transmembrane helix</keyword>
<feature type="compositionally biased region" description="Basic and acidic residues" evidence="1">
    <location>
        <begin position="1107"/>
        <end position="1116"/>
    </location>
</feature>
<sequence length="1245" mass="141439">MHTHSLLGPPRDDYVFPTDGSEHIHADPFSGPSRHHRTSTSTTAPPVTHCPRAWRCLALGCFHEAFQLSEVNNDVICMAASLIMYGETKQAIKTMEAYIIASCVVAHERYLKPNQTEDHFLLRTSEVMASWMSSPKIASKVIGKSARANDEEYRRAVMDTCETINWDSIHRWFIIALFLYDDDYKPPEVAWFRYYFALFKQGCPLLHNNVGSSAHLKKVRPQERASPIQLLSCSDVEDILLSQCGIGEAAFISAVTAWKTHHYRSAITAATDFLSLEETGYEITDPNLRIMAYFIRCMSFIALGERVFASHDAVFLLRDEDEFTSAVGASLTAFLMPLPESLDVIKNYEGPSSQRRYAYALCEYIHALTLVQLGSMESAVKIIQNTLNNTTDDMGELLLDLLVIACTALEDSKTLLNIQLSPERQLYLAMAPVFYGGFGSDCAKLRTHTPAGRLLYPKEVPTYASLRQMLPFYMNRAHHQFAHHKYIDAWENVSLAVACAEEIIGSVEFAFTECSPLNVYYFGCCVGAEVLNTLLEVMTAKDAVARASTNHMTVTLLTQEGDILGEEVLRKCGEWAQRIRQFHPNVRLGSIVLAQYRTISRAKNFISRAICLAQRYPRSVLAQNCLTLALYANHHIPEAVDQAAKTLQTFPHSREVVAVHRAIVQKDGVYVFNYRTLFPVRYAPGSQRVWTKRMILVIILLFINFIIYVLTLLVNMSNWVVYPEPIKEIAVRLQLPSLFPLFYAVLVIVYAIMAAISPRNLVRTMMHDLFFTSTRLNCFLFPMRGLAFVNTFNALQITIAGNNFLFESHWYTFLLYVILTCLFVPFTSRVWFLSSMDEPKVGVWSWLTLYAIDIVTGLILLVPHIILFAIEPLSFIAFFFFQPIRRPEENDEISGHVGKRLILHQACLEKMSSRHFTGSGSRFIHIRLMSLLYYKTHPDLTTRFLLRSQIDEENYRIFPLIDVYERIPTEPVDADMLDTRLAQRRNASIHLFSTLRTVRSESETGESYKDLLASRRHLRRLTAVDVCDDDDDTNNEDYTEMSEDGHSDGNNNNNNKSNGRGKRRKKGRTDSSTPTIDLDAARDGDTNKMTRRRSRLTSLGKSPVLDMESKQRKETLRPTAIALAALNKSKNTSHDNDDKDNKETRSEAGEHTDQNTPQELCREQRNAGPSELLDTSCDRVVMPGNERCLRNRHIDMRLRLSELAETIREELLTQSSNPLNANTGLPERTGGTYPRRGMDGSDSNF</sequence>
<name>A0A1X0NSX5_9TRYP</name>
<dbReference type="RefSeq" id="XP_028881704.1">
    <property type="nucleotide sequence ID" value="XM_029027094.1"/>
</dbReference>
<reference evidence="3 4" key="1">
    <citation type="submission" date="2017-03" db="EMBL/GenBank/DDBJ databases">
        <title>An alternative strategy for trypanosome survival in the mammalian bloodstream revealed through genome and transcriptome analysis of the ubiquitous bovine parasite Trypanosoma (Megatrypanum) theileri.</title>
        <authorList>
            <person name="Kelly S."/>
            <person name="Ivens A."/>
            <person name="Mott A."/>
            <person name="O'Neill E."/>
            <person name="Emms D."/>
            <person name="Macleod O."/>
            <person name="Voorheis P."/>
            <person name="Matthews J."/>
            <person name="Matthews K."/>
            <person name="Carrington M."/>
        </authorList>
    </citation>
    <scope>NUCLEOTIDE SEQUENCE [LARGE SCALE GENOMIC DNA]</scope>
    <source>
        <strain evidence="3">Edinburgh</strain>
    </source>
</reference>
<dbReference type="AlphaFoldDB" id="A0A1X0NSX5"/>
<evidence type="ECO:0000313" key="3">
    <source>
        <dbReference type="EMBL" id="ORC87638.1"/>
    </source>
</evidence>
<feature type="compositionally biased region" description="Basic and acidic residues" evidence="1">
    <location>
        <begin position="1132"/>
        <end position="1153"/>
    </location>
</feature>
<feature type="transmembrane region" description="Helical" evidence="2">
    <location>
        <begin position="813"/>
        <end position="834"/>
    </location>
</feature>
<feature type="transmembrane region" description="Helical" evidence="2">
    <location>
        <begin position="737"/>
        <end position="756"/>
    </location>
</feature>